<proteinExistence type="inferred from homology"/>
<evidence type="ECO:0000256" key="4">
    <source>
        <dbReference type="ARBA" id="ARBA00012173"/>
    </source>
</evidence>
<dbReference type="Pfam" id="PF00890">
    <property type="entry name" value="FAD_binding_2"/>
    <property type="match status" value="1"/>
</dbReference>
<dbReference type="KEGG" id="drg:H9K76_08995"/>
<accession>A0A7G9RTJ3</accession>
<sequence>MHSDVLIIGSGLAGLAAALSLPEELAITVLCKDTAETCASAWAQGGIAAVMDEAGDSIEAHVQDTLVAGAGLCHEPAVRALLAQGPAAIAWLQEAGVRFDQLDDASALHLTREGGHSQRRIVHVADRTGQAVHAALLARCRARPNIQLRAGHTAFDLLTNTNEFGKTFCAGAWVLQPEGPPRAFTARHTVLATGGLGQVFSHTTNPPQATGDGVAMAWRAGCRITDMEFIQFHPTALHIDGRAAGLITEALRGEGARLLLPGGERFMPRHDERAELAPRDIVARAIWSEMQERALSHVLLDISHQPRAWLAAHFPQVTQLCARHGIDIAVDPIPVAPCAHYACGGVRADVDGTTDVTGLHAIGEVACTGLHGANRLASNSLLECVVMARAMALKIASMIAHEAPQPMHADMRLSRPPPALGPSTAATTEAHTVCQAARHRELQALMSSAAGMVRSADALDHATRRLQAMRSELSASDHALANRIDVCMLIIDAARRRPLSRGTHTRIDEQAAIVA</sequence>
<dbReference type="Gene3D" id="3.50.50.60">
    <property type="entry name" value="FAD/NAD(P)-binding domain"/>
    <property type="match status" value="1"/>
</dbReference>
<dbReference type="Gene3D" id="1.20.58.100">
    <property type="entry name" value="Fumarate reductase/succinate dehydrogenase flavoprotein-like, C-terminal domain"/>
    <property type="match status" value="1"/>
</dbReference>
<reference evidence="14 15" key="1">
    <citation type="submission" date="2020-08" db="EMBL/GenBank/DDBJ databases">
        <title>Genome sequence of Diaphorobacter ruginosibacter DSM 27467T.</title>
        <authorList>
            <person name="Hyun D.-W."/>
            <person name="Bae J.-W."/>
        </authorList>
    </citation>
    <scope>NUCLEOTIDE SEQUENCE [LARGE SCALE GENOMIC DNA]</scope>
    <source>
        <strain evidence="14 15">DSM 27467</strain>
    </source>
</reference>
<dbReference type="InterPro" id="IPR015939">
    <property type="entry name" value="Fum_Rdtase/Succ_DH_flav-like_C"/>
</dbReference>
<evidence type="ECO:0000259" key="13">
    <source>
        <dbReference type="Pfam" id="PF02910"/>
    </source>
</evidence>
<feature type="domain" description="Fumarate reductase/succinate dehydrogenase flavoprotein-like C-terminal" evidence="13">
    <location>
        <begin position="439"/>
        <end position="509"/>
    </location>
</feature>
<dbReference type="EMBL" id="CP060714">
    <property type="protein sequence ID" value="QNN58918.1"/>
    <property type="molecule type" value="Genomic_DNA"/>
</dbReference>
<keyword evidence="5 11" id="KW-0285">Flavoprotein</keyword>
<dbReference type="PANTHER" id="PTHR42716">
    <property type="entry name" value="L-ASPARTATE OXIDASE"/>
    <property type="match status" value="1"/>
</dbReference>
<evidence type="ECO:0000256" key="9">
    <source>
        <dbReference type="ARBA" id="ARBA00048305"/>
    </source>
</evidence>
<dbReference type="GO" id="GO:0034628">
    <property type="term" value="P:'de novo' NAD+ biosynthetic process from L-aspartate"/>
    <property type="evidence" value="ECO:0007669"/>
    <property type="project" value="TreeGrafter"/>
</dbReference>
<comment type="pathway">
    <text evidence="2 11">Cofactor biosynthesis; NAD(+) biosynthesis; iminoaspartate from L-aspartate (oxidase route): step 1/1.</text>
</comment>
<dbReference type="AlphaFoldDB" id="A0A7G9RTJ3"/>
<dbReference type="InterPro" id="IPR037099">
    <property type="entry name" value="Fum_R/Succ_DH_flav-like_C_sf"/>
</dbReference>
<evidence type="ECO:0000256" key="11">
    <source>
        <dbReference type="RuleBase" id="RU362049"/>
    </source>
</evidence>
<evidence type="ECO:0000313" key="14">
    <source>
        <dbReference type="EMBL" id="QNN58918.1"/>
    </source>
</evidence>
<dbReference type="PANTHER" id="PTHR42716:SF2">
    <property type="entry name" value="L-ASPARTATE OXIDASE, CHLOROPLASTIC"/>
    <property type="match status" value="1"/>
</dbReference>
<dbReference type="InterPro" id="IPR003953">
    <property type="entry name" value="FAD-dep_OxRdtase_2_FAD-bd"/>
</dbReference>
<dbReference type="SUPFAM" id="SSF51905">
    <property type="entry name" value="FAD/NAD(P)-binding domain"/>
    <property type="match status" value="1"/>
</dbReference>
<dbReference type="EC" id="1.4.3.16" evidence="4 10"/>
<comment type="function">
    <text evidence="11">Catalyzes the oxidation of L-aspartate to iminoaspartate.</text>
</comment>
<dbReference type="GO" id="GO:0008734">
    <property type="term" value="F:L-aspartate oxidase activity"/>
    <property type="evidence" value="ECO:0007669"/>
    <property type="project" value="UniProtKB-UniRule"/>
</dbReference>
<feature type="domain" description="FAD-dependent oxidoreductase 2 FAD-binding" evidence="12">
    <location>
        <begin position="4"/>
        <end position="381"/>
    </location>
</feature>
<evidence type="ECO:0000313" key="15">
    <source>
        <dbReference type="Proteomes" id="UP000515811"/>
    </source>
</evidence>
<evidence type="ECO:0000259" key="12">
    <source>
        <dbReference type="Pfam" id="PF00890"/>
    </source>
</evidence>
<organism evidence="14 15">
    <name type="scientific">Diaphorobacter ruginosibacter</name>
    <dbReference type="NCBI Taxonomy" id="1715720"/>
    <lineage>
        <taxon>Bacteria</taxon>
        <taxon>Pseudomonadati</taxon>
        <taxon>Pseudomonadota</taxon>
        <taxon>Betaproteobacteria</taxon>
        <taxon>Burkholderiales</taxon>
        <taxon>Comamonadaceae</taxon>
        <taxon>Diaphorobacter</taxon>
    </lineage>
</organism>
<dbReference type="NCBIfam" id="TIGR00551">
    <property type="entry name" value="nadB"/>
    <property type="match status" value="1"/>
</dbReference>
<dbReference type="Gene3D" id="3.90.700.10">
    <property type="entry name" value="Succinate dehydrogenase/fumarate reductase flavoprotein, catalytic domain"/>
    <property type="match status" value="1"/>
</dbReference>
<evidence type="ECO:0000256" key="8">
    <source>
        <dbReference type="ARBA" id="ARBA00023002"/>
    </source>
</evidence>
<evidence type="ECO:0000256" key="7">
    <source>
        <dbReference type="ARBA" id="ARBA00022827"/>
    </source>
</evidence>
<dbReference type="PRINTS" id="PR00368">
    <property type="entry name" value="FADPNR"/>
</dbReference>
<evidence type="ECO:0000256" key="1">
    <source>
        <dbReference type="ARBA" id="ARBA00001974"/>
    </source>
</evidence>
<dbReference type="InterPro" id="IPR027477">
    <property type="entry name" value="Succ_DH/fumarate_Rdtase_cat_sf"/>
</dbReference>
<protein>
    <recommendedName>
        <fullName evidence="4 10">L-aspartate oxidase</fullName>
        <ecNumber evidence="4 10">1.4.3.16</ecNumber>
    </recommendedName>
</protein>
<keyword evidence="15" id="KW-1185">Reference proteome</keyword>
<dbReference type="InterPro" id="IPR005288">
    <property type="entry name" value="NadB"/>
</dbReference>
<dbReference type="SUPFAM" id="SSF56425">
    <property type="entry name" value="Succinate dehydrogenase/fumarate reductase flavoprotein, catalytic domain"/>
    <property type="match status" value="1"/>
</dbReference>
<dbReference type="Pfam" id="PF02910">
    <property type="entry name" value="Succ_DH_flav_C"/>
    <property type="match status" value="1"/>
</dbReference>
<dbReference type="UniPathway" id="UPA00253">
    <property type="reaction ID" value="UER00326"/>
</dbReference>
<name>A0A7G9RTJ3_9BURK</name>
<keyword evidence="6 11" id="KW-0662">Pyridine nucleotide biosynthesis</keyword>
<evidence type="ECO:0000256" key="10">
    <source>
        <dbReference type="NCBIfam" id="TIGR00551"/>
    </source>
</evidence>
<comment type="catalytic activity">
    <reaction evidence="9">
        <text>L-aspartate + O2 = iminosuccinate + H2O2</text>
        <dbReference type="Rhea" id="RHEA:25876"/>
        <dbReference type="ChEBI" id="CHEBI:15379"/>
        <dbReference type="ChEBI" id="CHEBI:16240"/>
        <dbReference type="ChEBI" id="CHEBI:29991"/>
        <dbReference type="ChEBI" id="CHEBI:77875"/>
        <dbReference type="EC" id="1.4.3.16"/>
    </reaction>
    <physiologicalReaction direction="left-to-right" evidence="9">
        <dbReference type="Rhea" id="RHEA:25877"/>
    </physiologicalReaction>
</comment>
<dbReference type="SUPFAM" id="SSF46977">
    <property type="entry name" value="Succinate dehydrogenase/fumarate reductase flavoprotein C-terminal domain"/>
    <property type="match status" value="1"/>
</dbReference>
<comment type="similarity">
    <text evidence="3 11">Belongs to the FAD-dependent oxidoreductase 2 family. NadB subfamily.</text>
</comment>
<dbReference type="GO" id="GO:0005737">
    <property type="term" value="C:cytoplasm"/>
    <property type="evidence" value="ECO:0007669"/>
    <property type="project" value="UniProtKB-SubCell"/>
</dbReference>
<comment type="cofactor">
    <cofactor evidence="1 11">
        <name>FAD</name>
        <dbReference type="ChEBI" id="CHEBI:57692"/>
    </cofactor>
</comment>
<keyword evidence="7 11" id="KW-0274">FAD</keyword>
<dbReference type="RefSeq" id="WP_187599693.1">
    <property type="nucleotide sequence ID" value="NZ_CP060714.1"/>
</dbReference>
<evidence type="ECO:0000256" key="2">
    <source>
        <dbReference type="ARBA" id="ARBA00004950"/>
    </source>
</evidence>
<comment type="subcellular location">
    <subcellularLocation>
        <location evidence="11">Cytoplasm</location>
    </subcellularLocation>
</comment>
<gene>
    <name evidence="14" type="primary">nadB</name>
    <name evidence="14" type="ORF">H9K76_08995</name>
</gene>
<dbReference type="InterPro" id="IPR036188">
    <property type="entry name" value="FAD/NAD-bd_sf"/>
</dbReference>
<evidence type="ECO:0000256" key="5">
    <source>
        <dbReference type="ARBA" id="ARBA00022630"/>
    </source>
</evidence>
<dbReference type="FunFam" id="3.90.700.10:FF:000002">
    <property type="entry name" value="L-aspartate oxidase"/>
    <property type="match status" value="1"/>
</dbReference>
<evidence type="ECO:0000256" key="6">
    <source>
        <dbReference type="ARBA" id="ARBA00022642"/>
    </source>
</evidence>
<keyword evidence="8 11" id="KW-0560">Oxidoreductase</keyword>
<dbReference type="Proteomes" id="UP000515811">
    <property type="component" value="Chromosome"/>
</dbReference>
<evidence type="ECO:0000256" key="3">
    <source>
        <dbReference type="ARBA" id="ARBA00008562"/>
    </source>
</evidence>